<name>A0A445L036_GLYSO</name>
<comment type="caution">
    <text evidence="2">The sequence shown here is derived from an EMBL/GenBank/DDBJ whole genome shotgun (WGS) entry which is preliminary data.</text>
</comment>
<keyword evidence="3" id="KW-1185">Reference proteome</keyword>
<dbReference type="InterPro" id="IPR052579">
    <property type="entry name" value="Zinc_finger_SWIM"/>
</dbReference>
<proteinExistence type="predicted"/>
<protein>
    <recommendedName>
        <fullName evidence="1">MULE transposase domain-containing protein</fullName>
    </recommendedName>
</protein>
<evidence type="ECO:0000313" key="2">
    <source>
        <dbReference type="EMBL" id="RZC16488.1"/>
    </source>
</evidence>
<organism evidence="2 3">
    <name type="scientific">Glycine soja</name>
    <name type="common">Wild soybean</name>
    <dbReference type="NCBI Taxonomy" id="3848"/>
    <lineage>
        <taxon>Eukaryota</taxon>
        <taxon>Viridiplantae</taxon>
        <taxon>Streptophyta</taxon>
        <taxon>Embryophyta</taxon>
        <taxon>Tracheophyta</taxon>
        <taxon>Spermatophyta</taxon>
        <taxon>Magnoliopsida</taxon>
        <taxon>eudicotyledons</taxon>
        <taxon>Gunneridae</taxon>
        <taxon>Pentapetalae</taxon>
        <taxon>rosids</taxon>
        <taxon>fabids</taxon>
        <taxon>Fabales</taxon>
        <taxon>Fabaceae</taxon>
        <taxon>Papilionoideae</taxon>
        <taxon>50 kb inversion clade</taxon>
        <taxon>NPAAA clade</taxon>
        <taxon>indigoferoid/millettioid clade</taxon>
        <taxon>Phaseoleae</taxon>
        <taxon>Glycine</taxon>
        <taxon>Glycine subgen. Soja</taxon>
    </lineage>
</organism>
<reference evidence="2 3" key="1">
    <citation type="submission" date="2018-09" db="EMBL/GenBank/DDBJ databases">
        <title>A high-quality reference genome of wild soybean provides a powerful tool to mine soybean genomes.</title>
        <authorList>
            <person name="Xie M."/>
            <person name="Chung C.Y.L."/>
            <person name="Li M.-W."/>
            <person name="Wong F.-L."/>
            <person name="Chan T.-F."/>
            <person name="Lam H.-M."/>
        </authorList>
    </citation>
    <scope>NUCLEOTIDE SEQUENCE [LARGE SCALE GENOMIC DNA]</scope>
    <source>
        <strain evidence="3">cv. W05</strain>
        <tissue evidence="2">Hypocotyl of etiolated seedlings</tissue>
    </source>
</reference>
<dbReference type="CDD" id="cd22744">
    <property type="entry name" value="OTU"/>
    <property type="match status" value="1"/>
</dbReference>
<dbReference type="AlphaFoldDB" id="A0A445L036"/>
<dbReference type="InterPro" id="IPR018289">
    <property type="entry name" value="MULE_transposase_dom"/>
</dbReference>
<accession>A0A445L036</accession>
<dbReference type="PANTHER" id="PTHR31569">
    <property type="entry name" value="SWIM-TYPE DOMAIN-CONTAINING PROTEIN"/>
    <property type="match status" value="1"/>
</dbReference>
<dbReference type="Proteomes" id="UP000289340">
    <property type="component" value="Chromosome 4"/>
</dbReference>
<dbReference type="PANTHER" id="PTHR31569:SF4">
    <property type="entry name" value="SWIM-TYPE DOMAIN-CONTAINING PROTEIN"/>
    <property type="match status" value="1"/>
</dbReference>
<dbReference type="Pfam" id="PF10551">
    <property type="entry name" value="MULE"/>
    <property type="match status" value="1"/>
</dbReference>
<feature type="domain" description="MULE transposase" evidence="1">
    <location>
        <begin position="136"/>
        <end position="232"/>
    </location>
</feature>
<evidence type="ECO:0000259" key="1">
    <source>
        <dbReference type="Pfam" id="PF10551"/>
    </source>
</evidence>
<evidence type="ECO:0000313" key="3">
    <source>
        <dbReference type="Proteomes" id="UP000289340"/>
    </source>
</evidence>
<dbReference type="EMBL" id="QZWG01000004">
    <property type="protein sequence ID" value="RZC16488.1"/>
    <property type="molecule type" value="Genomic_DNA"/>
</dbReference>
<sequence>MSILPLEVFMVNAFKERSISFNLFLASSSSKSPAVLNFGGAAWVEVKVLPVGGGCCGGWFVIGGTPDNTYKTNKYNARSAYRSSVRGNDTEMQHLMKLLERDQYIHWHRLKDENVVRDIFWCHPDAVKLCNACNLVFLIDSTYKTNKYKFSLLNFVGVTPTGMTFSVDFAYLEGERVNNVVWALEWFRGFFLRHDALPGVIVTDRDLTLMNAMKTVFHECTNLLCRFHIDKNVKAKCKSLIGKKNAWEVESAHWALKKVLQNSLGDLCSVWDAMNNIITLQHTEIKASLETSTHVVGHVFKVTLYKGLLSMVLRYALNQIAAEYERVHYAGMNPSRCGYVMRTMHDLPCACELSKYVLGSIPLDSIHMVWRRLSFSNQGLSEPQVTIKEKMETISKRFEELDVCGKVTLKSKLREIAYHNQNSMYPPPKKVNTKVKRSASSSNQPIPRRIMPMLDQFHLFIHDFIDNIVDVKADDNCGYRAIATLLGMGEDSWSLVCNHLLKELDKWSNDYIKLFGGTYRFEELRRSLLVDGLSMVTMDKWMDITEMGYVIASRYNVILVSLSLQQSMTFFPLRSQSPIDSSVHRIICISHVYGNHFVQVYLKDCCPLPPLALLWSRNCHPQAKQWPTPYISIMHQYRNWMMLKRYYVDITED</sequence>
<gene>
    <name evidence="2" type="ORF">D0Y65_009668</name>
</gene>